<dbReference type="OrthoDB" id="386757at2157"/>
<dbReference type="RefSeq" id="WP_048091683.1">
    <property type="nucleotide sequence ID" value="NZ_JMIY01000005.1"/>
</dbReference>
<dbReference type="Pfam" id="PF18897">
    <property type="entry name" value="Gp3-like"/>
    <property type="match status" value="1"/>
</dbReference>
<comment type="caution">
    <text evidence="2">The sequence shown here is derived from an EMBL/GenBank/DDBJ whole genome shotgun (WGS) entry which is preliminary data.</text>
</comment>
<organism evidence="2 3">
    <name type="scientific">Candidatus Methanoperedens nitratireducens</name>
    <dbReference type="NCBI Taxonomy" id="1392998"/>
    <lineage>
        <taxon>Archaea</taxon>
        <taxon>Methanobacteriati</taxon>
        <taxon>Methanobacteriota</taxon>
        <taxon>Stenosarchaea group</taxon>
        <taxon>Methanomicrobia</taxon>
        <taxon>Methanosarcinales</taxon>
        <taxon>ANME-2 cluster</taxon>
        <taxon>Candidatus Methanoperedentaceae</taxon>
        <taxon>Candidatus Methanoperedens</taxon>
    </lineage>
</organism>
<feature type="compositionally biased region" description="Basic and acidic residues" evidence="1">
    <location>
        <begin position="133"/>
        <end position="175"/>
    </location>
</feature>
<reference evidence="2 3" key="1">
    <citation type="journal article" date="2013" name="Nature">
        <title>Anaerobic oxidation of methane coupled to nitrate reduction in a novel archaeal lineage.</title>
        <authorList>
            <person name="Haroon M.F."/>
            <person name="Hu S."/>
            <person name="Shi Y."/>
            <person name="Imelfort M."/>
            <person name="Keller J."/>
            <person name="Hugenholtz P."/>
            <person name="Yuan Z."/>
            <person name="Tyson G.W."/>
        </authorList>
    </citation>
    <scope>NUCLEOTIDE SEQUENCE [LARGE SCALE GENOMIC DNA]</scope>
    <source>
        <strain evidence="2 3">ANME-2d</strain>
    </source>
</reference>
<proteinExistence type="predicted"/>
<evidence type="ECO:0000313" key="2">
    <source>
        <dbReference type="EMBL" id="KCZ71622.1"/>
    </source>
</evidence>
<protein>
    <submittedName>
        <fullName evidence="2">Uncharacterized protein</fullName>
    </submittedName>
</protein>
<dbReference type="Proteomes" id="UP000027153">
    <property type="component" value="Unassembled WGS sequence"/>
</dbReference>
<sequence length="502" mass="55789">MVFYCNVDGCGAISQSQAESTIKLLGNPFCPKHAGEEMAKSAEQLVPVKVKVRRKLEQEGYEQHGGNQNLYTKGNFPHKRFVDITRLPVSFEIGILRPDGERVTEGHGITELEGLKQEIEALLKSKNGAGKNGKKETQPAPQEQHEEKHTEEKKAEDKAAKGHEATAAEPEKPKPGVETYPMPHERPEGAEPFVKKQATEIAPRVFKNQLPTTTNPFKPDARLPVRTYTPQGSMIKGFIPQLKEIGKIKIGRKGAMKESSGGKQFRLPEKFDHFEVVSVLRDEKGDFIPDQIMQALGENPKSLDIMLLYNDPTLNFVTRYNYYRGGKCLCQGDGQQAKNIDGDTIECNPDACQDFQQKKCKPNGILSAILTQSPRLGGVYKFRTTSYNSIKSILSSLFFLRSLTGGVLAMIPLKLTVSPMTVQPKDSPTTQTIYVVNVEFDGTAQQLLQTTVEVSKYQGAMRAQIIELENTARLALAAPESEMEIRDIEAEYYPETAAKEAI</sequence>
<evidence type="ECO:0000313" key="3">
    <source>
        <dbReference type="Proteomes" id="UP000027153"/>
    </source>
</evidence>
<evidence type="ECO:0000256" key="1">
    <source>
        <dbReference type="SAM" id="MobiDB-lite"/>
    </source>
</evidence>
<name>A0A062V2M5_9EURY</name>
<gene>
    <name evidence="2" type="ORF">ANME2D_02357</name>
</gene>
<dbReference type="EMBL" id="JMIY01000005">
    <property type="protein sequence ID" value="KCZ71622.1"/>
    <property type="molecule type" value="Genomic_DNA"/>
</dbReference>
<keyword evidence="3" id="KW-1185">Reference proteome</keyword>
<dbReference type="AlphaFoldDB" id="A0A062V2M5"/>
<dbReference type="InterPro" id="IPR043991">
    <property type="entry name" value="Gp3-like"/>
</dbReference>
<accession>A0A062V2M5</accession>
<feature type="region of interest" description="Disordered" evidence="1">
    <location>
        <begin position="125"/>
        <end position="187"/>
    </location>
</feature>